<evidence type="ECO:0000313" key="6">
    <source>
        <dbReference type="Proteomes" id="UP001301388"/>
    </source>
</evidence>
<evidence type="ECO:0000313" key="5">
    <source>
        <dbReference type="EMBL" id="MEA5478058.1"/>
    </source>
</evidence>
<evidence type="ECO:0000259" key="3">
    <source>
        <dbReference type="Pfam" id="PF01648"/>
    </source>
</evidence>
<dbReference type="RefSeq" id="WP_323261634.1">
    <property type="nucleotide sequence ID" value="NZ_JAYGIE010000054.1"/>
</dbReference>
<gene>
    <name evidence="5" type="ORF">VB774_10545</name>
</gene>
<accession>A0ABU5TIB7</accession>
<dbReference type="InterPro" id="IPR055066">
    <property type="entry name" value="AASDHPPT_N"/>
</dbReference>
<keyword evidence="6" id="KW-1185">Reference proteome</keyword>
<dbReference type="Pfam" id="PF22624">
    <property type="entry name" value="AASDHPPT_N"/>
    <property type="match status" value="1"/>
</dbReference>
<dbReference type="GO" id="GO:0016740">
    <property type="term" value="F:transferase activity"/>
    <property type="evidence" value="ECO:0007669"/>
    <property type="project" value="UniProtKB-KW"/>
</dbReference>
<feature type="domain" description="4'-phosphopantetheinyl transferase N-terminal" evidence="4">
    <location>
        <begin position="16"/>
        <end position="100"/>
    </location>
</feature>
<dbReference type="InterPro" id="IPR008278">
    <property type="entry name" value="4-PPantetheinyl_Trfase_dom"/>
</dbReference>
<protein>
    <submittedName>
        <fullName evidence="5">4'-phosphopantetheinyl transferase superfamily protein</fullName>
    </submittedName>
</protein>
<dbReference type="Proteomes" id="UP001301388">
    <property type="component" value="Unassembled WGS sequence"/>
</dbReference>
<keyword evidence="2 5" id="KW-0808">Transferase</keyword>
<sequence length="217" mass="25115">MYQDLQLYQASLDISQTECDRLWQILSEDERSRADRFKREYLKRNFVAARGNLREILALRLGCEPRAIQFGYSDRGKPYIQNFNGLHFNLSHSQDLAIYALCSDDEIGIDLEFINSQCDVDSIAERYFLPSEQKVISNLCDRDKYIAFYQVWTLKEAYGKATGEGIANILDRVDVTPLLERPMGETLRIQDWNLKLITSELRIDLNYSAALCFASSE</sequence>
<evidence type="ECO:0000259" key="4">
    <source>
        <dbReference type="Pfam" id="PF22624"/>
    </source>
</evidence>
<dbReference type="PANTHER" id="PTHR12215:SF10">
    <property type="entry name" value="L-AMINOADIPATE-SEMIALDEHYDE DEHYDROGENASE-PHOSPHOPANTETHEINYL TRANSFERASE"/>
    <property type="match status" value="1"/>
</dbReference>
<organism evidence="5 6">
    <name type="scientific">Pseudanabaena galeata UHCC 0370</name>
    <dbReference type="NCBI Taxonomy" id="3110310"/>
    <lineage>
        <taxon>Bacteria</taxon>
        <taxon>Bacillati</taxon>
        <taxon>Cyanobacteriota</taxon>
        <taxon>Cyanophyceae</taxon>
        <taxon>Pseudanabaenales</taxon>
        <taxon>Pseudanabaenaceae</taxon>
        <taxon>Pseudanabaena</taxon>
    </lineage>
</organism>
<feature type="domain" description="4'-phosphopantetheinyl transferase" evidence="3">
    <location>
        <begin position="107"/>
        <end position="178"/>
    </location>
</feature>
<dbReference type="SUPFAM" id="SSF56214">
    <property type="entry name" value="4'-phosphopantetheinyl transferase"/>
    <property type="match status" value="2"/>
</dbReference>
<comment type="similarity">
    <text evidence="1">Belongs to the P-Pant transferase superfamily. Gsp/Sfp/HetI/AcpT family.</text>
</comment>
<name>A0ABU5TIB7_9CYAN</name>
<dbReference type="EMBL" id="JAYGIE010000054">
    <property type="protein sequence ID" value="MEA5478058.1"/>
    <property type="molecule type" value="Genomic_DNA"/>
</dbReference>
<evidence type="ECO:0000256" key="2">
    <source>
        <dbReference type="ARBA" id="ARBA00022679"/>
    </source>
</evidence>
<comment type="caution">
    <text evidence="5">The sequence shown here is derived from an EMBL/GenBank/DDBJ whole genome shotgun (WGS) entry which is preliminary data.</text>
</comment>
<dbReference type="InterPro" id="IPR037143">
    <property type="entry name" value="4-PPantetheinyl_Trfase_dom_sf"/>
</dbReference>
<proteinExistence type="inferred from homology"/>
<dbReference type="InterPro" id="IPR050559">
    <property type="entry name" value="P-Pant_transferase_sf"/>
</dbReference>
<dbReference type="Gene3D" id="3.90.470.20">
    <property type="entry name" value="4'-phosphopantetheinyl transferase domain"/>
    <property type="match status" value="2"/>
</dbReference>
<dbReference type="Pfam" id="PF01648">
    <property type="entry name" value="ACPS"/>
    <property type="match status" value="1"/>
</dbReference>
<reference evidence="5 6" key="1">
    <citation type="submission" date="2023-12" db="EMBL/GenBank/DDBJ databases">
        <title>Baltic Sea Cyanobacteria.</title>
        <authorList>
            <person name="Delbaje E."/>
            <person name="Fewer D.P."/>
            <person name="Shishido T.K."/>
        </authorList>
    </citation>
    <scope>NUCLEOTIDE SEQUENCE [LARGE SCALE GENOMIC DNA]</scope>
    <source>
        <strain evidence="5 6">UHCC 0370</strain>
    </source>
</reference>
<evidence type="ECO:0000256" key="1">
    <source>
        <dbReference type="ARBA" id="ARBA00010990"/>
    </source>
</evidence>
<dbReference type="PANTHER" id="PTHR12215">
    <property type="entry name" value="PHOSPHOPANTETHEINE TRANSFERASE"/>
    <property type="match status" value="1"/>
</dbReference>